<name>A0A4R2BG67_9BACI</name>
<dbReference type="Pfam" id="PF07944">
    <property type="entry name" value="Beta-AFase-like_GH127_cat"/>
    <property type="match status" value="1"/>
</dbReference>
<dbReference type="Proteomes" id="UP000295689">
    <property type="component" value="Unassembled WGS sequence"/>
</dbReference>
<evidence type="ECO:0000259" key="1">
    <source>
        <dbReference type="Pfam" id="PF07944"/>
    </source>
</evidence>
<evidence type="ECO:0000259" key="2">
    <source>
        <dbReference type="Pfam" id="PF20736"/>
    </source>
</evidence>
<dbReference type="SUPFAM" id="SSF48208">
    <property type="entry name" value="Six-hairpin glycosidases"/>
    <property type="match status" value="1"/>
</dbReference>
<feature type="domain" description="Non-reducing end beta-L-arabinofuranosidase-like GH127 C-terminal" evidence="3">
    <location>
        <begin position="531"/>
        <end position="641"/>
    </location>
</feature>
<dbReference type="InterPro" id="IPR049174">
    <property type="entry name" value="Beta-AFase-like"/>
</dbReference>
<evidence type="ECO:0000313" key="5">
    <source>
        <dbReference type="Proteomes" id="UP000295689"/>
    </source>
</evidence>
<keyword evidence="5" id="KW-1185">Reference proteome</keyword>
<evidence type="ECO:0000313" key="4">
    <source>
        <dbReference type="EMBL" id="TCN25362.1"/>
    </source>
</evidence>
<dbReference type="InterPro" id="IPR049049">
    <property type="entry name" value="Beta-AFase-like_GH127_C"/>
</dbReference>
<protein>
    <recommendedName>
        <fullName evidence="6">Glycoside hydrolase family 127 protein</fullName>
    </recommendedName>
</protein>
<dbReference type="AlphaFoldDB" id="A0A4R2BG67"/>
<feature type="domain" description="Non-reducing end beta-L-arabinofuranosidase-like GH127 catalytic" evidence="1">
    <location>
        <begin position="12"/>
        <end position="422"/>
    </location>
</feature>
<dbReference type="PANTHER" id="PTHR43465:SF2">
    <property type="entry name" value="DUF1680 DOMAIN PROTEIN (AFU_ORTHOLOGUE AFUA_1G08910)"/>
    <property type="match status" value="1"/>
</dbReference>
<proteinExistence type="predicted"/>
<evidence type="ECO:0000259" key="3">
    <source>
        <dbReference type="Pfam" id="PF20737"/>
    </source>
</evidence>
<sequence>MKKTAEIGTSKITVTDQFWGHYLEVVRDHVIPYQWKALNDRLPDTEPSHAIENFRIAAGEAEGEFFGMVFQDSDVAKWIEAVAFSLENKRNAELEQTADDVIALLGRAQDESGYLNTYYTVKEPDQRWTNLRDNHELYCAGHLIEAAVAYYKATGKRHFLEIMCRYADYIDSVFGREEHKLKGYPGHQEIELALVKLYDVTGNERYLNLSKYFIDERGKQPHYFDLEKREREDTKPFWFNDDYAYHQAHKPVRDQKEAVGHAVRATYMYTAMADLASRTNDESLKKACETLWENVTQKQMYVTGGIGSMVFGEAFSFDYDLPNDMSYTETCASIALVFWANRMLNLEANSKYADVMELALYNGTISGMDLDGKKFFYVNPLEVLPKACETRNDKKHVKPVRQTWFGCACCPPNLARLIASIGHYIYSQKEKELFVHLYMGNETRFEVAGKEVELVQQTNYPWDGQVSITVNPATEHTFTLALRIPGWARSAVVKVNGEAVDHESFMKNGYVYLNRSWTQGDQVELSLPMTVERIQSNPLIRHNVGKVALKRGPVVYCLEEADNGENLHGILLPRNAELKAEYVAELLDGVVVITGEAERIVQDTWSSLYRPGEEQTRQVQIKAVPYYAWCNREPGEMIVWVSEKR</sequence>
<dbReference type="Pfam" id="PF20736">
    <property type="entry name" value="Glyco_hydro127M"/>
    <property type="match status" value="1"/>
</dbReference>
<dbReference type="InterPro" id="IPR008928">
    <property type="entry name" value="6-hairpin_glycosidase_sf"/>
</dbReference>
<dbReference type="InterPro" id="IPR049046">
    <property type="entry name" value="Beta-AFase-like_GH127_middle"/>
</dbReference>
<dbReference type="RefSeq" id="WP_132004972.1">
    <property type="nucleotide sequence ID" value="NZ_JABUHM010000003.1"/>
</dbReference>
<reference evidence="4 5" key="1">
    <citation type="journal article" date="2015" name="Stand. Genomic Sci.">
        <title>Genomic Encyclopedia of Bacterial and Archaeal Type Strains, Phase III: the genomes of soil and plant-associated and newly described type strains.</title>
        <authorList>
            <person name="Whitman W.B."/>
            <person name="Woyke T."/>
            <person name="Klenk H.P."/>
            <person name="Zhou Y."/>
            <person name="Lilburn T.G."/>
            <person name="Beck B.J."/>
            <person name="De Vos P."/>
            <person name="Vandamme P."/>
            <person name="Eisen J.A."/>
            <person name="Garrity G."/>
            <person name="Hugenholtz P."/>
            <person name="Kyrpides N.C."/>
        </authorList>
    </citation>
    <scope>NUCLEOTIDE SEQUENCE [LARGE SCALE GENOMIC DNA]</scope>
    <source>
        <strain evidence="4 5">CV53</strain>
    </source>
</reference>
<dbReference type="PANTHER" id="PTHR43465">
    <property type="entry name" value="DUF1680 DOMAIN PROTEIN (AFU_ORTHOLOGUE AFUA_1G08910)"/>
    <property type="match status" value="1"/>
</dbReference>
<dbReference type="EMBL" id="SLVV01000005">
    <property type="protein sequence ID" value="TCN25362.1"/>
    <property type="molecule type" value="Genomic_DNA"/>
</dbReference>
<feature type="domain" description="Non-reducing end beta-L-arabinofuranosidase-like GH127 middle" evidence="2">
    <location>
        <begin position="433"/>
        <end position="529"/>
    </location>
</feature>
<comment type="caution">
    <text evidence="4">The sequence shown here is derived from an EMBL/GenBank/DDBJ whole genome shotgun (WGS) entry which is preliminary data.</text>
</comment>
<dbReference type="Pfam" id="PF20737">
    <property type="entry name" value="Glyco_hydro127C"/>
    <property type="match status" value="1"/>
</dbReference>
<dbReference type="GO" id="GO:0005975">
    <property type="term" value="P:carbohydrate metabolic process"/>
    <property type="evidence" value="ECO:0007669"/>
    <property type="project" value="InterPro"/>
</dbReference>
<accession>A0A4R2BG67</accession>
<gene>
    <name evidence="4" type="ORF">EV146_10518</name>
</gene>
<dbReference type="InterPro" id="IPR012878">
    <property type="entry name" value="Beta-AFase-like_GH127_cat"/>
</dbReference>
<evidence type="ECO:0008006" key="6">
    <source>
        <dbReference type="Google" id="ProtNLM"/>
    </source>
</evidence>
<organism evidence="4 5">
    <name type="scientific">Mesobacillus foraminis</name>
    <dbReference type="NCBI Taxonomy" id="279826"/>
    <lineage>
        <taxon>Bacteria</taxon>
        <taxon>Bacillati</taxon>
        <taxon>Bacillota</taxon>
        <taxon>Bacilli</taxon>
        <taxon>Bacillales</taxon>
        <taxon>Bacillaceae</taxon>
        <taxon>Mesobacillus</taxon>
    </lineage>
</organism>